<reference evidence="2" key="1">
    <citation type="journal article" date="2022" name="Int. J. Syst. Evol. Microbiol.">
        <title>Prevotella lacticifex sp. nov., isolated from the rumen of cows.</title>
        <authorList>
            <person name="Shinkai T."/>
            <person name="Ikeyama N."/>
            <person name="Kumagai M."/>
            <person name="Ohmori H."/>
            <person name="Sakamoto M."/>
            <person name="Ohkuma M."/>
            <person name="Mitsumori M."/>
        </authorList>
    </citation>
    <scope>NUCLEOTIDE SEQUENCE</scope>
    <source>
        <strain evidence="2">R5076</strain>
    </source>
</reference>
<evidence type="ECO:0000256" key="1">
    <source>
        <dbReference type="SAM" id="Phobius"/>
    </source>
</evidence>
<keyword evidence="3" id="KW-1185">Reference proteome</keyword>
<comment type="caution">
    <text evidence="2">The sequence shown here is derived from an EMBL/GenBank/DDBJ whole genome shotgun (WGS) entry which is preliminary data.</text>
</comment>
<name>A0A9R1CBW5_9BACT</name>
<keyword evidence="1" id="KW-0472">Membrane</keyword>
<protein>
    <submittedName>
        <fullName evidence="2">Uncharacterized protein</fullName>
    </submittedName>
</protein>
<keyword evidence="1" id="KW-0812">Transmembrane</keyword>
<dbReference type="RefSeq" id="WP_223928649.1">
    <property type="nucleotide sequence ID" value="NZ_BPTU01000002.1"/>
</dbReference>
<dbReference type="EMBL" id="BPUB01000002">
    <property type="protein sequence ID" value="GJG59672.1"/>
    <property type="molecule type" value="Genomic_DNA"/>
</dbReference>
<organism evidence="2 3">
    <name type="scientific">Prevotella lacticifex</name>
    <dbReference type="NCBI Taxonomy" id="2854755"/>
    <lineage>
        <taxon>Bacteria</taxon>
        <taxon>Pseudomonadati</taxon>
        <taxon>Bacteroidota</taxon>
        <taxon>Bacteroidia</taxon>
        <taxon>Bacteroidales</taxon>
        <taxon>Prevotellaceae</taxon>
        <taxon>Prevotella</taxon>
    </lineage>
</organism>
<evidence type="ECO:0000313" key="3">
    <source>
        <dbReference type="Proteomes" id="UP000825483"/>
    </source>
</evidence>
<dbReference type="GeneID" id="72466284"/>
<proteinExistence type="predicted"/>
<feature type="transmembrane region" description="Helical" evidence="1">
    <location>
        <begin position="63"/>
        <end position="84"/>
    </location>
</feature>
<keyword evidence="1" id="KW-1133">Transmembrane helix</keyword>
<dbReference type="Proteomes" id="UP000825483">
    <property type="component" value="Unassembled WGS sequence"/>
</dbReference>
<evidence type="ECO:0000313" key="2">
    <source>
        <dbReference type="EMBL" id="GJG59672.1"/>
    </source>
</evidence>
<accession>A0A9R1CBW5</accession>
<gene>
    <name evidence="2" type="ORF">PRLR5076_25230</name>
</gene>
<dbReference type="AlphaFoldDB" id="A0A9R1CBW5"/>
<sequence>MTKDIRQLLRKFMDGMTTVDEERYISKWFRSHPDVDGDLADYRTMFGWFDDGMPMPKRRNIRLLRIVAVAASVALAVGVGLFGLSRWQHPAGDEASAPIAIATFKKAPRAVTPEHADTATQAVPMDNDTIDSQIYNHEKKTGHRTRRVRFEPVPPSPLYADRTAEQSEEAVALAEAMEKANSSYHVTEESEKFVDAALTLMDCDITRTLLINDMQSAINEQLITSAIEDGTMTQYYDDDTY</sequence>